<name>A0ABD1MJU3_9FABA</name>
<dbReference type="SMART" id="SM00382">
    <property type="entry name" value="AAA"/>
    <property type="match status" value="1"/>
</dbReference>
<dbReference type="PANTHER" id="PTHR33463:SF196">
    <property type="entry name" value="NB-ARC DOMAIN DISEASE RESISTANCE PROTEIN"/>
    <property type="match status" value="1"/>
</dbReference>
<feature type="domain" description="AAA+ ATPase" evidence="6">
    <location>
        <begin position="168"/>
        <end position="348"/>
    </location>
</feature>
<dbReference type="GO" id="GO:0005524">
    <property type="term" value="F:ATP binding"/>
    <property type="evidence" value="ECO:0007669"/>
    <property type="project" value="UniProtKB-KW"/>
</dbReference>
<evidence type="ECO:0000313" key="7">
    <source>
        <dbReference type="EMBL" id="KAL2336070.1"/>
    </source>
</evidence>
<organism evidence="7 8">
    <name type="scientific">Flemingia macrophylla</name>
    <dbReference type="NCBI Taxonomy" id="520843"/>
    <lineage>
        <taxon>Eukaryota</taxon>
        <taxon>Viridiplantae</taxon>
        <taxon>Streptophyta</taxon>
        <taxon>Embryophyta</taxon>
        <taxon>Tracheophyta</taxon>
        <taxon>Spermatophyta</taxon>
        <taxon>Magnoliopsida</taxon>
        <taxon>eudicotyledons</taxon>
        <taxon>Gunneridae</taxon>
        <taxon>Pentapetalae</taxon>
        <taxon>rosids</taxon>
        <taxon>fabids</taxon>
        <taxon>Fabales</taxon>
        <taxon>Fabaceae</taxon>
        <taxon>Papilionoideae</taxon>
        <taxon>50 kb inversion clade</taxon>
        <taxon>NPAAA clade</taxon>
        <taxon>indigoferoid/millettioid clade</taxon>
        <taxon>Phaseoleae</taxon>
        <taxon>Flemingia</taxon>
    </lineage>
</organism>
<dbReference type="SUPFAM" id="SSF52047">
    <property type="entry name" value="RNI-like"/>
    <property type="match status" value="5"/>
</dbReference>
<accession>A0ABD1MJU3</accession>
<evidence type="ECO:0000313" key="8">
    <source>
        <dbReference type="Proteomes" id="UP001603857"/>
    </source>
</evidence>
<dbReference type="InterPro" id="IPR042197">
    <property type="entry name" value="Apaf_helical"/>
</dbReference>
<sequence length="2884" mass="331301">METVLEIVDNVIAYVLRPVCKQVGYIVHYKQNVHELNGSCDHLGCEKERLEHHVDEAHKNLQNIEGKVTKWLLEVSEFESEFEKFKNDEGHTKLRFPHLWNRHRLGRRAKKMTMQVKNLVDESPKSDEVAYKENVTSNVVTLSNVGYMEFGSRNSTMNDILAQLQDSTVKMIGLHGPGGVGKTTFVKEIAKKARNKRLFDVVARVEITANPNLQKIQEDIAYVLGLRLERDGENIRADCLRRRLKKKKENTLIILDDLWDKLDLNKLGIPLDDALDDEDDDYHSKMNKSEERNNDYQDPKHKVMKKEKPPNEYKGCKILLTSRDKNVLSDKMEVKSIFCIKELDDDDALMLFQKVVGTSNEMSKFKQEIVKKYCEGIPMAIITVGRALRNKNESVWEARLEKLKKQELVGVQKPMEISLKMNYDHLENEELKSIFLLCAQMGHQPQIMDLVKYSFGLGILEGVYSLMEARERVHTLIQKLVDSNLVVLDGSSNDHFNMHDMVRDAALSIAHKEKNVFTMRNGKVDDWLELEQCTSISICNSDIIDELPNTINCPQLKFFRIDNDGPFLEIHEHFFEGMKNLRVLILSGFHLSNVENLFKYLSNLRMLCLERCNLDANLSIIGELKKIRIISFSGSQIQNFPAELGCLYRLQSLDISNCYIERIYLPFISKLTSLEELYIRKSLINFVVVEETSKGQTKGQKSFLFELKHLHQLKVVDLSVLCAAFFPKELFFNNLHDYKIVIGDIKVLSHGDFRMPNKYEPVRSLALQLETDNIHFLKGIKFLFKTVQNLLLGEISGVKNDIYELNLDGFPDLKHLSITNNFSIEYLFNSMGSTPPVDVFSNLEYLCLYKLWNIKMICSGPVPDASFTKLKTIKIKICAHLKNIISSYMVKFLSSLETIDVSDCDSIEEIVEIPEKSNKVELPKLQYLTLQSLPPSFASFYSRVKENIAPSLFGELVNIPNLESLNLSSINIHKIWCNQSLSSFCFQNLIKLVVKDCNKLRYLCSLSVASGLNMLKSLHVSGCHVMEKIFCVEGNGVDKAFVFPKLEEIHLNKMSMLIDIWQVEMSADSFCSLISVHIEKCIKLDKIFPSHIEGWYESLENLKVIDCPLMKVIFEIKDSQLRDAYGGIDTNLQSVFLNELPKLKQVWSIDPKGILNFKKLQSIDVSYCNKLRNVFPASVAKDVQKIEYISVTSCDRMVEIVAREDGLEASNEPLVFPELTNMELCYSENMKCFCVGRHAIKCPKLNKLTIMYWEKLEIFHTTSESTNKEIAVFSTPEKVFSNLEYMKIGFKEASNWLRSDTDNYIMYRLKELIIFGNNNDKEIDLYQFLYRMPNLEKLSLSWLAPSANITEQQELETVLQLKDLVFSWSRIGDIGFAVNPVLRSLELLILIHCNNLIIIAPSSVSLTYLTYLEVKDCNGLKNLMASSTAKSLVQLKTMKVINCWQIKEIVIGEGDQEDNKVTEILFSKLITIELVNLKHLTSFCSHKNCIFKFPSLEILIVTECFMMETFSKNLTSAPKLENIFAVEGDGEATWQWEHDLNATIQKVFNDKTSFRYSEYLDLSKYPELIGQLWLRPCACRLQNNFGNLKRMEAWGCDSLPQVIPSHLLACFENLEELKVHSCSETEVIFNITDEMREQQRKTLGIIRLKRLILLYLPKLQHVWDKDPEGIIDLQVLRVMSVERCNCLRSLFPAIVAKKDLTLRLEKLKVTECNELVEIFSKGAEEKEEATKKLVLSCLRSLTLRELPRLKYLYRGVERAECDGEEQLLIQIHKVIEIPSLNKLSLDIGDVQVTRDRELLLFESGKDFEDLLDSSAPLSHMFPNIQKFVFSDCGFEEIFSAERPIYADYTLGLLLNIKGLVIHDMWDLKSIGLEQSWLQPFPQNLQKLQVIECSELTKLVPSGCTVYFSNLTHLKVSRCWRLLYLFTSSTAKSLGRLKRLQITECGSLKEIVSAENESDDEDKEIIFEQLQVLYLKTLDELSCFYFGNWTLHFPCLEEVYLIDCNRMKSFSRHNRIDNSTEYECYTEEDGTPQQCSSDLNSTVQRILEEKLSMSKHLTIGGVNELEIIQGNILHSLELLTFLDFDEFPYEFLKQMPNIEKLEVRESRFKEIFCLENPNIDEFLSQLEGLGLESLPNLVSIGFENLVPSIASFSNLMDLKVYSCNELLYLFTYSTAKSLGQLKTIQIASCESIKEIVVCDKEGGESNEDEIIFPHLKCLTLYRLRKLRSFYEGSVNFPSLDQLMIEECDIMESLCGGTIKAEKLSQVKLEYIDIQLKTDLNSTLMNVFLEKTSSLDIGNKPKLVLQEIWLGLVSIPNTCFRNLISLMVDGCRFLSDAVLPFHLLPLFTNLEALQVRNCDYVKTVFDVKRVKQDSKFPLRKLTLSKLPNLENVWNKDPQGVLKMQPLCEVEVDNCKRLTNVFPASVANDIEKLENLVVKHCEEFMTIVAKDDAYQRETFSYVKSLTLCDLPKFKYSDTCFIHDATTSKLEHLTLDVNELKKILHEEFLENLLPEFKVFALLFQHKSDEFVQQVSDVEKLVVCDDSFKEIFCRPELKVLRWKSLRELVSVGSKNSWFESFLIGNIKSFEVISCFSSASSLVSCTVSFSNLTHLEVNKCKGLIYLLTSSTAKSLVQLETMEIIDCDSVEEIIVCNKEGDESTEEKIIFPHLNCLTLNGLPKLSSFYKGSLGFPMLDQLKVTNCDVLKYLLTSSTAKSLVQLKTMEIERCDSIEEIIVCNKEGDESTEDEIIFLHLNCLTLIGLPKLRSFYKGSLGFPSLDQLKVTKCYVLKYLLTSSTAKSLVQLKTMEIQRCSSIIELIVCNRKRDEPNEDEIIFPHLNCLTLEYLPKLTKFYKWSLSFPSLDEHNLTVSYCPRMRTDLKSLMGKRKA</sequence>
<dbReference type="Pfam" id="PF23247">
    <property type="entry name" value="LRR_RPS2"/>
    <property type="match status" value="8"/>
</dbReference>
<dbReference type="GO" id="GO:0006952">
    <property type="term" value="P:defense response"/>
    <property type="evidence" value="ECO:0007669"/>
    <property type="project" value="UniProtKB-KW"/>
</dbReference>
<dbReference type="SUPFAM" id="SSF52540">
    <property type="entry name" value="P-loop containing nucleoside triphosphate hydrolases"/>
    <property type="match status" value="1"/>
</dbReference>
<dbReference type="InterPro" id="IPR001611">
    <property type="entry name" value="Leu-rich_rpt"/>
</dbReference>
<comment type="similarity">
    <text evidence="1">Belongs to the disease resistance NB-LRR family.</text>
</comment>
<dbReference type="Pfam" id="PF00931">
    <property type="entry name" value="NB-ARC"/>
    <property type="match status" value="1"/>
</dbReference>
<dbReference type="EMBL" id="JBGMDY010000004">
    <property type="protein sequence ID" value="KAL2336070.1"/>
    <property type="molecule type" value="Genomic_DNA"/>
</dbReference>
<keyword evidence="2" id="KW-0547">Nucleotide-binding</keyword>
<dbReference type="PRINTS" id="PR00364">
    <property type="entry name" value="DISEASERSIST"/>
</dbReference>
<evidence type="ECO:0000256" key="4">
    <source>
        <dbReference type="ARBA" id="ARBA00022840"/>
    </source>
</evidence>
<keyword evidence="3" id="KW-0611">Plant defense</keyword>
<dbReference type="InterPro" id="IPR057135">
    <property type="entry name" value="At4g27190-like_LRR"/>
</dbReference>
<dbReference type="SUPFAM" id="SSF52058">
    <property type="entry name" value="L domain-like"/>
    <property type="match status" value="1"/>
</dbReference>
<dbReference type="Proteomes" id="UP001603857">
    <property type="component" value="Unassembled WGS sequence"/>
</dbReference>
<dbReference type="PANTHER" id="PTHR33463">
    <property type="entry name" value="NB-ARC DOMAIN-CONTAINING PROTEIN-RELATED"/>
    <property type="match status" value="1"/>
</dbReference>
<dbReference type="Gene3D" id="3.80.10.10">
    <property type="entry name" value="Ribonuclease Inhibitor"/>
    <property type="match status" value="8"/>
</dbReference>
<feature type="region of interest" description="Disordered" evidence="5">
    <location>
        <begin position="280"/>
        <end position="308"/>
    </location>
</feature>
<evidence type="ECO:0000256" key="2">
    <source>
        <dbReference type="ARBA" id="ARBA00022741"/>
    </source>
</evidence>
<proteinExistence type="inferred from homology"/>
<reference evidence="7 8" key="1">
    <citation type="submission" date="2024-08" db="EMBL/GenBank/DDBJ databases">
        <title>Insights into the chromosomal genome structure of Flemingia macrophylla.</title>
        <authorList>
            <person name="Ding Y."/>
            <person name="Zhao Y."/>
            <person name="Bi W."/>
            <person name="Wu M."/>
            <person name="Zhao G."/>
            <person name="Gong Y."/>
            <person name="Li W."/>
            <person name="Zhang P."/>
        </authorList>
    </citation>
    <scope>NUCLEOTIDE SEQUENCE [LARGE SCALE GENOMIC DNA]</scope>
    <source>
        <strain evidence="7">DYQJB</strain>
        <tissue evidence="7">Leaf</tissue>
    </source>
</reference>
<evidence type="ECO:0000256" key="1">
    <source>
        <dbReference type="ARBA" id="ARBA00008894"/>
    </source>
</evidence>
<gene>
    <name evidence="7" type="ORF">Fmac_010516</name>
</gene>
<dbReference type="InterPro" id="IPR050905">
    <property type="entry name" value="Plant_NBS-LRR"/>
</dbReference>
<dbReference type="Gene3D" id="3.40.50.300">
    <property type="entry name" value="P-loop containing nucleotide triphosphate hydrolases"/>
    <property type="match status" value="1"/>
</dbReference>
<dbReference type="Gene3D" id="1.10.8.430">
    <property type="entry name" value="Helical domain of apoptotic protease-activating factors"/>
    <property type="match status" value="1"/>
</dbReference>
<dbReference type="InterPro" id="IPR002182">
    <property type="entry name" value="NB-ARC"/>
</dbReference>
<evidence type="ECO:0000256" key="3">
    <source>
        <dbReference type="ARBA" id="ARBA00022821"/>
    </source>
</evidence>
<dbReference type="InterPro" id="IPR003593">
    <property type="entry name" value="AAA+_ATPase"/>
</dbReference>
<dbReference type="InterPro" id="IPR027417">
    <property type="entry name" value="P-loop_NTPase"/>
</dbReference>
<keyword evidence="8" id="KW-1185">Reference proteome</keyword>
<feature type="compositionally biased region" description="Basic and acidic residues" evidence="5">
    <location>
        <begin position="282"/>
        <end position="308"/>
    </location>
</feature>
<comment type="caution">
    <text evidence="7">The sequence shown here is derived from an EMBL/GenBank/DDBJ whole genome shotgun (WGS) entry which is preliminary data.</text>
</comment>
<protein>
    <recommendedName>
        <fullName evidence="6">AAA+ ATPase domain-containing protein</fullName>
    </recommendedName>
</protein>
<evidence type="ECO:0000259" key="6">
    <source>
        <dbReference type="SMART" id="SM00382"/>
    </source>
</evidence>
<dbReference type="InterPro" id="IPR032675">
    <property type="entry name" value="LRR_dom_sf"/>
</dbReference>
<dbReference type="PROSITE" id="PS51450">
    <property type="entry name" value="LRR"/>
    <property type="match status" value="1"/>
</dbReference>
<evidence type="ECO:0000256" key="5">
    <source>
        <dbReference type="SAM" id="MobiDB-lite"/>
    </source>
</evidence>
<keyword evidence="4" id="KW-0067">ATP-binding</keyword>